<dbReference type="Proteomes" id="UP001341840">
    <property type="component" value="Unassembled WGS sequence"/>
</dbReference>
<evidence type="ECO:0000259" key="2">
    <source>
        <dbReference type="Pfam" id="PF23247"/>
    </source>
</evidence>
<comment type="caution">
    <text evidence="3">The sequence shown here is derived from an EMBL/GenBank/DDBJ whole genome shotgun (WGS) entry which is preliminary data.</text>
</comment>
<gene>
    <name evidence="3" type="ORF">PIB30_022771</name>
</gene>
<dbReference type="EMBL" id="JASCZI010060493">
    <property type="protein sequence ID" value="MED6132858.1"/>
    <property type="molecule type" value="Genomic_DNA"/>
</dbReference>
<keyword evidence="4" id="KW-1185">Reference proteome</keyword>
<dbReference type="Pfam" id="PF23247">
    <property type="entry name" value="LRR_RPS2"/>
    <property type="match status" value="1"/>
</dbReference>
<organism evidence="3 4">
    <name type="scientific">Stylosanthes scabra</name>
    <dbReference type="NCBI Taxonomy" id="79078"/>
    <lineage>
        <taxon>Eukaryota</taxon>
        <taxon>Viridiplantae</taxon>
        <taxon>Streptophyta</taxon>
        <taxon>Embryophyta</taxon>
        <taxon>Tracheophyta</taxon>
        <taxon>Spermatophyta</taxon>
        <taxon>Magnoliopsida</taxon>
        <taxon>eudicotyledons</taxon>
        <taxon>Gunneridae</taxon>
        <taxon>Pentapetalae</taxon>
        <taxon>rosids</taxon>
        <taxon>fabids</taxon>
        <taxon>Fabales</taxon>
        <taxon>Fabaceae</taxon>
        <taxon>Papilionoideae</taxon>
        <taxon>50 kb inversion clade</taxon>
        <taxon>dalbergioids sensu lato</taxon>
        <taxon>Dalbergieae</taxon>
        <taxon>Pterocarpus clade</taxon>
        <taxon>Stylosanthes</taxon>
    </lineage>
</organism>
<keyword evidence="1" id="KW-0611">Plant defense</keyword>
<accession>A0ABU6S9Z9</accession>
<feature type="domain" description="Disease resistance protein At4g27190-like leucine-rich repeats" evidence="2">
    <location>
        <begin position="92"/>
        <end position="193"/>
    </location>
</feature>
<evidence type="ECO:0000313" key="4">
    <source>
        <dbReference type="Proteomes" id="UP001341840"/>
    </source>
</evidence>
<evidence type="ECO:0000256" key="1">
    <source>
        <dbReference type="ARBA" id="ARBA00022821"/>
    </source>
</evidence>
<evidence type="ECO:0000313" key="3">
    <source>
        <dbReference type="EMBL" id="MED6132858.1"/>
    </source>
</evidence>
<dbReference type="InterPro" id="IPR057135">
    <property type="entry name" value="At4g27190-like_LRR"/>
</dbReference>
<protein>
    <recommendedName>
        <fullName evidence="2">Disease resistance protein At4g27190-like leucine-rich repeats domain-containing protein</fullName>
    </recommendedName>
</protein>
<dbReference type="SUPFAM" id="SSF52058">
    <property type="entry name" value="L domain-like"/>
    <property type="match status" value="1"/>
</dbReference>
<sequence>MLINLEFLDLGGTRVRMLPVELKNLKKLRVLLLGYGVRIPLGVLASLERLQEPVVMLSLLERWSAMKHLEVLRLLNLYDVVEVPANFHTRGQYHLGMLHKVYIDCCHTISHLTWIKYAPHLEILSVIACKSMEEVVKGDQDEEHEHEAIQLFSCLRVLTLIGLRKLKSIYNKALPFPSLRSIYIVECDSLRKLPLNNNSAKETLLQIKGHPTWWSNLEWEDPPNERLRSKFQLYF</sequence>
<proteinExistence type="predicted"/>
<dbReference type="Gene3D" id="3.80.10.10">
    <property type="entry name" value="Ribonuclease Inhibitor"/>
    <property type="match status" value="1"/>
</dbReference>
<dbReference type="PANTHER" id="PTHR33463">
    <property type="entry name" value="NB-ARC DOMAIN-CONTAINING PROTEIN-RELATED"/>
    <property type="match status" value="1"/>
</dbReference>
<dbReference type="InterPro" id="IPR050905">
    <property type="entry name" value="Plant_NBS-LRR"/>
</dbReference>
<dbReference type="InterPro" id="IPR032675">
    <property type="entry name" value="LRR_dom_sf"/>
</dbReference>
<name>A0ABU6S9Z9_9FABA</name>
<reference evidence="3 4" key="1">
    <citation type="journal article" date="2023" name="Plants (Basel)">
        <title>Bridging the Gap: Combining Genomics and Transcriptomics Approaches to Understand Stylosanthes scabra, an Orphan Legume from the Brazilian Caatinga.</title>
        <authorList>
            <person name="Ferreira-Neto J.R.C."/>
            <person name="da Silva M.D."/>
            <person name="Binneck E."/>
            <person name="de Melo N.F."/>
            <person name="da Silva R.H."/>
            <person name="de Melo A.L.T.M."/>
            <person name="Pandolfi V."/>
            <person name="Bustamante F.O."/>
            <person name="Brasileiro-Vidal A.C."/>
            <person name="Benko-Iseppon A.M."/>
        </authorList>
    </citation>
    <scope>NUCLEOTIDE SEQUENCE [LARGE SCALE GENOMIC DNA]</scope>
    <source>
        <tissue evidence="3">Leaves</tissue>
    </source>
</reference>